<evidence type="ECO:0000313" key="1">
    <source>
        <dbReference type="EMBL" id="AXY72635.1"/>
    </source>
</evidence>
<dbReference type="EMBL" id="CP032157">
    <property type="protein sequence ID" value="AXY72635.1"/>
    <property type="molecule type" value="Genomic_DNA"/>
</dbReference>
<accession>A0A3B7MLZ5</accession>
<dbReference type="Proteomes" id="UP000263900">
    <property type="component" value="Chromosome"/>
</dbReference>
<organism evidence="1 2">
    <name type="scientific">Paraflavitalea soli</name>
    <dbReference type="NCBI Taxonomy" id="2315862"/>
    <lineage>
        <taxon>Bacteria</taxon>
        <taxon>Pseudomonadati</taxon>
        <taxon>Bacteroidota</taxon>
        <taxon>Chitinophagia</taxon>
        <taxon>Chitinophagales</taxon>
        <taxon>Chitinophagaceae</taxon>
        <taxon>Paraflavitalea</taxon>
    </lineage>
</organism>
<dbReference type="OrthoDB" id="1117838at2"/>
<reference evidence="1 2" key="1">
    <citation type="submission" date="2018-09" db="EMBL/GenBank/DDBJ databases">
        <title>Genome sequencing of strain 6GH32-13.</title>
        <authorList>
            <person name="Weon H.-Y."/>
            <person name="Heo J."/>
            <person name="Kwon S.-W."/>
        </authorList>
    </citation>
    <scope>NUCLEOTIDE SEQUENCE [LARGE SCALE GENOMIC DNA]</scope>
    <source>
        <strain evidence="1 2">5GH32-13</strain>
    </source>
</reference>
<gene>
    <name evidence="1" type="ORF">D3H65_01000</name>
</gene>
<evidence type="ECO:0000313" key="2">
    <source>
        <dbReference type="Proteomes" id="UP000263900"/>
    </source>
</evidence>
<dbReference type="InterPro" id="IPR025345">
    <property type="entry name" value="DUF4249"/>
</dbReference>
<dbReference type="Pfam" id="PF14054">
    <property type="entry name" value="DUF4249"/>
    <property type="match status" value="1"/>
</dbReference>
<dbReference type="PROSITE" id="PS51257">
    <property type="entry name" value="PROKAR_LIPOPROTEIN"/>
    <property type="match status" value="1"/>
</dbReference>
<dbReference type="RefSeq" id="WP_119048473.1">
    <property type="nucleotide sequence ID" value="NZ_CP032157.1"/>
</dbReference>
<proteinExistence type="predicted"/>
<name>A0A3B7MLZ5_9BACT</name>
<protein>
    <submittedName>
        <fullName evidence="1">DUF4249 family protein</fullName>
    </submittedName>
</protein>
<sequence>MLKHRPYQVILFTALLMTASFSCTKENNVRPAPLPVVEGYLAPGQNASITISEEILYGSTGTLIPITGLMVQITHEGQTYTLTETNAGRYGSLSLPVIAGGAYRLSFSYNGKEISATTEIPPAPGTVTFSATEIVVPQIGPGMQLPDPVRYTWENPDKAYHLMVVRNMEINPTPITFNIGGNIIEKPAPIFRVPPLRSDEQQLSLGRFSYYGRHAVLLYRIQPEYAALYEDNSNNSTNLVAPPGNIENGLGIFTGVHAADTMWIQVR</sequence>
<dbReference type="AlphaFoldDB" id="A0A3B7MLZ5"/>
<keyword evidence="2" id="KW-1185">Reference proteome</keyword>
<dbReference type="KEGG" id="pseg:D3H65_01000"/>